<keyword evidence="2" id="KW-1185">Reference proteome</keyword>
<dbReference type="EC" id="1.14.19.-" evidence="1"/>
<proteinExistence type="predicted"/>
<name>A0ABW3UAR3_9GAMM</name>
<organism evidence="1 2">
    <name type="scientific">Microbulbifer celer</name>
    <dbReference type="NCBI Taxonomy" id="435905"/>
    <lineage>
        <taxon>Bacteria</taxon>
        <taxon>Pseudomonadati</taxon>
        <taxon>Pseudomonadota</taxon>
        <taxon>Gammaproteobacteria</taxon>
        <taxon>Cellvibrionales</taxon>
        <taxon>Microbulbiferaceae</taxon>
        <taxon>Microbulbifer</taxon>
    </lineage>
</organism>
<dbReference type="RefSeq" id="WP_230437452.1">
    <property type="nucleotide sequence ID" value="NZ_CP087715.1"/>
</dbReference>
<reference evidence="2" key="1">
    <citation type="journal article" date="2019" name="Int. J. Syst. Evol. Microbiol.">
        <title>The Global Catalogue of Microorganisms (GCM) 10K type strain sequencing project: providing services to taxonomists for standard genome sequencing and annotation.</title>
        <authorList>
            <consortium name="The Broad Institute Genomics Platform"/>
            <consortium name="The Broad Institute Genome Sequencing Center for Infectious Disease"/>
            <person name="Wu L."/>
            <person name="Ma J."/>
        </authorList>
    </citation>
    <scope>NUCLEOTIDE SEQUENCE [LARGE SCALE GENOMIC DNA]</scope>
    <source>
        <strain evidence="2">CCUG 54356</strain>
    </source>
</reference>
<dbReference type="PIRSF" id="PIRSF011396">
    <property type="entry name" value="Trp_halogenase"/>
    <property type="match status" value="1"/>
</dbReference>
<dbReference type="InterPro" id="IPR033856">
    <property type="entry name" value="Trp_halogen"/>
</dbReference>
<comment type="caution">
    <text evidence="1">The sequence shown here is derived from an EMBL/GenBank/DDBJ whole genome shotgun (WGS) entry which is preliminary data.</text>
</comment>
<dbReference type="SUPFAM" id="SSF51905">
    <property type="entry name" value="FAD/NAD(P)-binding domain"/>
    <property type="match status" value="1"/>
</dbReference>
<gene>
    <name evidence="1" type="ORF">ACFQ2X_12470</name>
</gene>
<dbReference type="InterPro" id="IPR050816">
    <property type="entry name" value="Flavin-dep_Halogenase_NPB"/>
</dbReference>
<protein>
    <submittedName>
        <fullName evidence="1">Tryptophan halogenase family protein</fullName>
        <ecNumber evidence="1">1.14.19.-</ecNumber>
    </submittedName>
</protein>
<keyword evidence="1" id="KW-0560">Oxidoreductase</keyword>
<evidence type="ECO:0000313" key="1">
    <source>
        <dbReference type="EMBL" id="MFD1217419.1"/>
    </source>
</evidence>
<sequence length="515" mass="57552">MSLNTASDRALVRNVVIVGGGTSGWMCAAAIARMAPPGLTVTLVESEEIGTIGVGEATIPTLIEFNRFLGLNENDVLRYCGGTFKLGIEFVDWLGAGERYFHPFGLFGRDTPEFAFHQLWLRLKAMSENGAAPADTAGRIHDYNLCSVAAARGRFSPPSMESDTILSTMRHAYHFDANLYGQLLRGYAEQKNVRRVEGKVVDVARDPELGLIRSVSLSDGRAIAGDLFIDCSGFRSLLIGDALGSDFIDWSHYLPCDRALAFPTARIGSAVPFTRATADRAGWRWQIPLQQRSGNGYVYASDFIDEQEALRQLLDSAEGTPLADPRPLRFRTGHRRVFWEKNCIAIGLAGGFIEPLESTSIHLAQVGIQRLINLWPGRGVNAAEVAHYNRAMRMDYERIRDFIVLHYHAAQRSDSEFWRYVGNMEIPDTLASRLDMFRANGRIIPDPEDLFTEHSWLAVMLGQGIKPRNYDALVSRIPERALIYNMRQLKDAVEKTAMSLPTHQDYIDRHCAVRV</sequence>
<dbReference type="Pfam" id="PF04820">
    <property type="entry name" value="Trp_halogenase"/>
    <property type="match status" value="1"/>
</dbReference>
<dbReference type="Proteomes" id="UP001597264">
    <property type="component" value="Unassembled WGS sequence"/>
</dbReference>
<dbReference type="GO" id="GO:0016491">
    <property type="term" value="F:oxidoreductase activity"/>
    <property type="evidence" value="ECO:0007669"/>
    <property type="project" value="UniProtKB-KW"/>
</dbReference>
<dbReference type="EMBL" id="JBHTLR010000014">
    <property type="protein sequence ID" value="MFD1217419.1"/>
    <property type="molecule type" value="Genomic_DNA"/>
</dbReference>
<dbReference type="InterPro" id="IPR036188">
    <property type="entry name" value="FAD/NAD-bd_sf"/>
</dbReference>
<dbReference type="Gene3D" id="3.50.50.60">
    <property type="entry name" value="FAD/NAD(P)-binding domain"/>
    <property type="match status" value="1"/>
</dbReference>
<evidence type="ECO:0000313" key="2">
    <source>
        <dbReference type="Proteomes" id="UP001597264"/>
    </source>
</evidence>
<dbReference type="PANTHER" id="PTHR43747">
    <property type="entry name" value="FAD-BINDING PROTEIN"/>
    <property type="match status" value="1"/>
</dbReference>
<dbReference type="PANTHER" id="PTHR43747:SF4">
    <property type="entry name" value="FLAVIN-DEPENDENT TRYPTOPHAN HALOGENASE"/>
    <property type="match status" value="1"/>
</dbReference>
<accession>A0ABW3UAR3</accession>
<dbReference type="InterPro" id="IPR006905">
    <property type="entry name" value="Flavin_halogenase"/>
</dbReference>